<dbReference type="AlphaFoldDB" id="A0A7C4FEG1"/>
<comment type="caution">
    <text evidence="1">The sequence shown here is derived from an EMBL/GenBank/DDBJ whole genome shotgun (WGS) entry which is preliminary data.</text>
</comment>
<sequence>MASWRAYLAALSLLGTILAAPHNRALAELLAALLLTLLTPELLQLAVLAFNGGWPLPDILCLRHVCSEIKEGEYCVFSGVKVLDCRHGCYDLSEKEFFSLSTTFFHVGLVGGDLEYLVVIWNQQYYIVVKTCGKSPRELKRMLERHLRKVEEALSLTGCSWEHVDGRDLKKVLRPSCLAPSRTCPLRLAVVVLALLPLGLRAPSLLPVSLVGLAALLLSRGGRGYTAASGLYTYALISIDSFYSLASLSDILSRAKIVYSLCARDMYLALRIRPAAPEEEQAIDTEAYRSYEVGTALEKLSLIHRSTKFFSAARRRWERREALYTVSGLLVATPSQQKVLERGGLRFARLPSALEVLS</sequence>
<gene>
    <name evidence="1" type="ORF">ENV17_06470</name>
</gene>
<dbReference type="EMBL" id="DTFI01000169">
    <property type="protein sequence ID" value="HGI44008.1"/>
    <property type="molecule type" value="Genomic_DNA"/>
</dbReference>
<reference evidence="1" key="1">
    <citation type="journal article" date="2020" name="mSystems">
        <title>Genome- and Community-Level Interaction Insights into Carbon Utilization and Element Cycling Functions of Hydrothermarchaeota in Hydrothermal Sediment.</title>
        <authorList>
            <person name="Zhou Z."/>
            <person name="Liu Y."/>
            <person name="Xu W."/>
            <person name="Pan J."/>
            <person name="Luo Z.H."/>
            <person name="Li M."/>
        </authorList>
    </citation>
    <scope>NUCLEOTIDE SEQUENCE [LARGE SCALE GENOMIC DNA]</scope>
    <source>
        <strain evidence="1">SpSt-735</strain>
    </source>
</reference>
<protein>
    <submittedName>
        <fullName evidence="1">Uncharacterized protein</fullName>
    </submittedName>
</protein>
<accession>A0A7C4FEG1</accession>
<evidence type="ECO:0000313" key="1">
    <source>
        <dbReference type="EMBL" id="HGI44008.1"/>
    </source>
</evidence>
<organism evidence="1">
    <name type="scientific">Thermofilum pendens</name>
    <dbReference type="NCBI Taxonomy" id="2269"/>
    <lineage>
        <taxon>Archaea</taxon>
        <taxon>Thermoproteota</taxon>
        <taxon>Thermoprotei</taxon>
        <taxon>Thermofilales</taxon>
        <taxon>Thermofilaceae</taxon>
        <taxon>Thermofilum</taxon>
    </lineage>
</organism>
<name>A0A7C4FEG1_THEPE</name>
<proteinExistence type="predicted"/>